<proteinExistence type="predicted"/>
<organism evidence="4 5">
    <name type="scientific">Actinomadura yumaensis</name>
    <dbReference type="NCBI Taxonomy" id="111807"/>
    <lineage>
        <taxon>Bacteria</taxon>
        <taxon>Bacillati</taxon>
        <taxon>Actinomycetota</taxon>
        <taxon>Actinomycetes</taxon>
        <taxon>Streptosporangiales</taxon>
        <taxon>Thermomonosporaceae</taxon>
        <taxon>Actinomadura</taxon>
    </lineage>
</organism>
<protein>
    <submittedName>
        <fullName evidence="4">TetR/AcrR family transcriptional regulator</fullName>
    </submittedName>
</protein>
<evidence type="ECO:0000256" key="2">
    <source>
        <dbReference type="PROSITE-ProRule" id="PRU00335"/>
    </source>
</evidence>
<dbReference type="PANTHER" id="PTHR30055">
    <property type="entry name" value="HTH-TYPE TRANSCRIPTIONAL REGULATOR RUTR"/>
    <property type="match status" value="1"/>
</dbReference>
<evidence type="ECO:0000259" key="3">
    <source>
        <dbReference type="PROSITE" id="PS50977"/>
    </source>
</evidence>
<comment type="caution">
    <text evidence="4">The sequence shown here is derived from an EMBL/GenBank/DDBJ whole genome shotgun (WGS) entry which is preliminary data.</text>
</comment>
<name>A0ABW2CD98_9ACTN</name>
<dbReference type="Proteomes" id="UP001596380">
    <property type="component" value="Unassembled WGS sequence"/>
</dbReference>
<feature type="DNA-binding region" description="H-T-H motif" evidence="2">
    <location>
        <begin position="42"/>
        <end position="61"/>
    </location>
</feature>
<evidence type="ECO:0000256" key="1">
    <source>
        <dbReference type="ARBA" id="ARBA00023125"/>
    </source>
</evidence>
<dbReference type="PANTHER" id="PTHR30055:SF153">
    <property type="entry name" value="HTH-TYPE TRANSCRIPTIONAL REPRESSOR RV3405C"/>
    <property type="match status" value="1"/>
</dbReference>
<keyword evidence="1 2" id="KW-0238">DNA-binding</keyword>
<reference evidence="5" key="1">
    <citation type="journal article" date="2019" name="Int. J. Syst. Evol. Microbiol.">
        <title>The Global Catalogue of Microorganisms (GCM) 10K type strain sequencing project: providing services to taxonomists for standard genome sequencing and annotation.</title>
        <authorList>
            <consortium name="The Broad Institute Genomics Platform"/>
            <consortium name="The Broad Institute Genome Sequencing Center for Infectious Disease"/>
            <person name="Wu L."/>
            <person name="Ma J."/>
        </authorList>
    </citation>
    <scope>NUCLEOTIDE SEQUENCE [LARGE SCALE GENOMIC DNA]</scope>
    <source>
        <strain evidence="5">JCM 3369</strain>
    </source>
</reference>
<dbReference type="Gene3D" id="1.10.357.10">
    <property type="entry name" value="Tetracycline Repressor, domain 2"/>
    <property type="match status" value="1"/>
</dbReference>
<dbReference type="Pfam" id="PF00440">
    <property type="entry name" value="TetR_N"/>
    <property type="match status" value="1"/>
</dbReference>
<feature type="domain" description="HTH tetR-type" evidence="3">
    <location>
        <begin position="19"/>
        <end position="79"/>
    </location>
</feature>
<sequence length="233" mass="26414">MGWFNRLRQRAETGDPVDDRTAERVLDMALRQAEDFGMRRFTIDDLARRVGLSRVTIYRHFPKKDLLINALLTRELHRFLSKAETVVEAQPTPVAKLTEGLVFCVVYLREHRLLNRLLRTEPEIILPYLTTQAAETVAEAREWIAGLVRAEIDAGRITIPAPDVDSFAELLVRMVLSLVLTPETVLPIDDEAERRRVIELYFIPLTRRFETAAAERAATTAAQPAAAQPADSL</sequence>
<dbReference type="PRINTS" id="PR00455">
    <property type="entry name" value="HTHTETR"/>
</dbReference>
<dbReference type="InterPro" id="IPR050109">
    <property type="entry name" value="HTH-type_TetR-like_transc_reg"/>
</dbReference>
<dbReference type="InterPro" id="IPR040611">
    <property type="entry name" value="AlkX_C"/>
</dbReference>
<dbReference type="InterPro" id="IPR009057">
    <property type="entry name" value="Homeodomain-like_sf"/>
</dbReference>
<dbReference type="Pfam" id="PF18556">
    <property type="entry name" value="TetR_C_35"/>
    <property type="match status" value="1"/>
</dbReference>
<dbReference type="EMBL" id="JBHSXS010000002">
    <property type="protein sequence ID" value="MFC6879494.1"/>
    <property type="molecule type" value="Genomic_DNA"/>
</dbReference>
<gene>
    <name evidence="4" type="ORF">ACFQKB_06910</name>
</gene>
<keyword evidence="5" id="KW-1185">Reference proteome</keyword>
<accession>A0ABW2CD98</accession>
<evidence type="ECO:0000313" key="5">
    <source>
        <dbReference type="Proteomes" id="UP001596380"/>
    </source>
</evidence>
<dbReference type="RefSeq" id="WP_378041463.1">
    <property type="nucleotide sequence ID" value="NZ_JBHSXE010000001.1"/>
</dbReference>
<evidence type="ECO:0000313" key="4">
    <source>
        <dbReference type="EMBL" id="MFC6879494.1"/>
    </source>
</evidence>
<dbReference type="SUPFAM" id="SSF46689">
    <property type="entry name" value="Homeodomain-like"/>
    <property type="match status" value="1"/>
</dbReference>
<dbReference type="PROSITE" id="PS50977">
    <property type="entry name" value="HTH_TETR_2"/>
    <property type="match status" value="1"/>
</dbReference>
<dbReference type="InterPro" id="IPR001647">
    <property type="entry name" value="HTH_TetR"/>
</dbReference>